<name>A0ABR7SYC4_HELCL</name>
<proteinExistence type="predicted"/>
<feature type="transmembrane region" description="Helical" evidence="7">
    <location>
        <begin position="12"/>
        <end position="28"/>
    </location>
</feature>
<accession>A0ABR7SYC4</accession>
<evidence type="ECO:0000313" key="8">
    <source>
        <dbReference type="EMBL" id="MBC9783030.1"/>
    </source>
</evidence>
<evidence type="ECO:0000313" key="9">
    <source>
        <dbReference type="Proteomes" id="UP000617402"/>
    </source>
</evidence>
<evidence type="ECO:0000256" key="2">
    <source>
        <dbReference type="ARBA" id="ARBA00022448"/>
    </source>
</evidence>
<dbReference type="Proteomes" id="UP000617402">
    <property type="component" value="Unassembled WGS sequence"/>
</dbReference>
<evidence type="ECO:0000256" key="6">
    <source>
        <dbReference type="ARBA" id="ARBA00023136"/>
    </source>
</evidence>
<comment type="caution">
    <text evidence="8">The sequence shown here is derived from an EMBL/GenBank/DDBJ whole genome shotgun (WGS) entry which is preliminary data.</text>
</comment>
<dbReference type="Gene3D" id="1.10.1760.20">
    <property type="match status" value="1"/>
</dbReference>
<keyword evidence="4 7" id="KW-0812">Transmembrane</keyword>
<feature type="transmembrane region" description="Helical" evidence="7">
    <location>
        <begin position="40"/>
        <end position="60"/>
    </location>
</feature>
<dbReference type="RefSeq" id="WP_188038217.1">
    <property type="nucleotide sequence ID" value="NZ_JACVHF010000001.1"/>
</dbReference>
<feature type="transmembrane region" description="Helical" evidence="7">
    <location>
        <begin position="110"/>
        <end position="128"/>
    </location>
</feature>
<dbReference type="InterPro" id="IPR002751">
    <property type="entry name" value="CbiM/NikMN"/>
</dbReference>
<sequence>MHIPDHFLSPTTWIGASAISGGALAYAAKKTQKKLDERQVPWMGVMGAFIFAAQMVNFPVAGGTSGHLLGSMLAAVVLGPWPTMIIMATILGIQCLFFQDGGITALGANILNMAVVGTWAGYGTYRLLLLLLPGTWGQKAALFAGSWMSVFLASIVAAFELAFSNTLPLSLALPAMVGWHSLIGIGEGLITVAVIQYLLRVKPELNIAPIKGGMNVHG</sequence>
<gene>
    <name evidence="8" type="ORF">H1S01_00740</name>
</gene>
<reference evidence="8 9" key="1">
    <citation type="submission" date="2020-07" db="EMBL/GenBank/DDBJ databases">
        <title>Draft whole-genome sequence of Heliobacterium chlorum DSM 3682, type strain.</title>
        <authorList>
            <person name="Kyndt J.A."/>
            <person name="Meyer T.E."/>
            <person name="Imhoff J.F."/>
        </authorList>
    </citation>
    <scope>NUCLEOTIDE SEQUENCE [LARGE SCALE GENOMIC DNA]</scope>
    <source>
        <strain evidence="8 9">DSM 3682</strain>
    </source>
</reference>
<evidence type="ECO:0000256" key="1">
    <source>
        <dbReference type="ARBA" id="ARBA00004651"/>
    </source>
</evidence>
<dbReference type="PANTHER" id="PTHR34229:SF1">
    <property type="entry name" value="METAL TRANSPORT PROTEIN HI_1621-RELATED"/>
    <property type="match status" value="1"/>
</dbReference>
<feature type="transmembrane region" description="Helical" evidence="7">
    <location>
        <begin position="175"/>
        <end position="199"/>
    </location>
</feature>
<keyword evidence="9" id="KW-1185">Reference proteome</keyword>
<keyword evidence="2" id="KW-0813">Transport</keyword>
<comment type="subcellular location">
    <subcellularLocation>
        <location evidence="1">Cell membrane</location>
        <topology evidence="1">Multi-pass membrane protein</topology>
    </subcellularLocation>
</comment>
<dbReference type="PANTHER" id="PTHR34229">
    <property type="entry name" value="METAL TRANSPORT PROTEIN HI_1621-RELATED"/>
    <property type="match status" value="1"/>
</dbReference>
<organism evidence="8 9">
    <name type="scientific">Heliobacterium chlorum</name>
    <dbReference type="NCBI Taxonomy" id="2698"/>
    <lineage>
        <taxon>Bacteria</taxon>
        <taxon>Bacillati</taxon>
        <taxon>Bacillota</taxon>
        <taxon>Clostridia</taxon>
        <taxon>Eubacteriales</taxon>
        <taxon>Heliobacteriaceae</taxon>
        <taxon>Heliobacterium</taxon>
    </lineage>
</organism>
<evidence type="ECO:0000256" key="3">
    <source>
        <dbReference type="ARBA" id="ARBA00022475"/>
    </source>
</evidence>
<evidence type="ECO:0000256" key="4">
    <source>
        <dbReference type="ARBA" id="ARBA00022692"/>
    </source>
</evidence>
<protein>
    <submittedName>
        <fullName evidence="8">Energy-coupling factor ABC transporter permease</fullName>
    </submittedName>
</protein>
<evidence type="ECO:0000256" key="5">
    <source>
        <dbReference type="ARBA" id="ARBA00022989"/>
    </source>
</evidence>
<keyword evidence="5 7" id="KW-1133">Transmembrane helix</keyword>
<dbReference type="EMBL" id="JACVHF010000001">
    <property type="protein sequence ID" value="MBC9783030.1"/>
    <property type="molecule type" value="Genomic_DNA"/>
</dbReference>
<evidence type="ECO:0000256" key="7">
    <source>
        <dbReference type="SAM" id="Phobius"/>
    </source>
</evidence>
<feature type="transmembrane region" description="Helical" evidence="7">
    <location>
        <begin position="72"/>
        <end position="98"/>
    </location>
</feature>
<dbReference type="Pfam" id="PF01891">
    <property type="entry name" value="CbiM"/>
    <property type="match status" value="1"/>
</dbReference>
<keyword evidence="3" id="KW-1003">Cell membrane</keyword>
<feature type="transmembrane region" description="Helical" evidence="7">
    <location>
        <begin position="140"/>
        <end position="163"/>
    </location>
</feature>
<keyword evidence="6 7" id="KW-0472">Membrane</keyword>